<dbReference type="InterPro" id="IPR029052">
    <property type="entry name" value="Metallo-depent_PP-like"/>
</dbReference>
<keyword evidence="5" id="KW-1185">Reference proteome</keyword>
<protein>
    <recommendedName>
        <fullName evidence="6">Acid phosphatase</fullName>
    </recommendedName>
</protein>
<feature type="domain" description="Purple acid phosphatase C-terminal" evidence="3">
    <location>
        <begin position="297"/>
        <end position="359"/>
    </location>
</feature>
<dbReference type="Pfam" id="PF14008">
    <property type="entry name" value="Metallophos_C"/>
    <property type="match status" value="1"/>
</dbReference>
<dbReference type="AlphaFoldDB" id="A0ABD0KW65"/>
<evidence type="ECO:0008006" key="6">
    <source>
        <dbReference type="Google" id="ProtNLM"/>
    </source>
</evidence>
<organism evidence="4 5">
    <name type="scientific">Batillaria attramentaria</name>
    <dbReference type="NCBI Taxonomy" id="370345"/>
    <lineage>
        <taxon>Eukaryota</taxon>
        <taxon>Metazoa</taxon>
        <taxon>Spiralia</taxon>
        <taxon>Lophotrochozoa</taxon>
        <taxon>Mollusca</taxon>
        <taxon>Gastropoda</taxon>
        <taxon>Caenogastropoda</taxon>
        <taxon>Sorbeoconcha</taxon>
        <taxon>Cerithioidea</taxon>
        <taxon>Batillariidae</taxon>
        <taxon>Batillaria</taxon>
    </lineage>
</organism>
<evidence type="ECO:0000313" key="5">
    <source>
        <dbReference type="Proteomes" id="UP001519460"/>
    </source>
</evidence>
<evidence type="ECO:0000313" key="4">
    <source>
        <dbReference type="EMBL" id="KAK7491398.1"/>
    </source>
</evidence>
<dbReference type="InterPro" id="IPR041792">
    <property type="entry name" value="MPP_PAP"/>
</dbReference>
<comment type="caution">
    <text evidence="4">The sequence shown here is derived from an EMBL/GenBank/DDBJ whole genome shotgun (WGS) entry which is preliminary data.</text>
</comment>
<dbReference type="PANTHER" id="PTHR45867:SF3">
    <property type="entry name" value="ACID PHOSPHATASE TYPE 7"/>
    <property type="match status" value="1"/>
</dbReference>
<dbReference type="CDD" id="cd00839">
    <property type="entry name" value="MPP_PAPs"/>
    <property type="match status" value="1"/>
</dbReference>
<evidence type="ECO:0000256" key="1">
    <source>
        <dbReference type="ARBA" id="ARBA00023180"/>
    </source>
</evidence>
<sequence length="365" mass="41495">MFNKTLSSAYFDLHLLPCTPSTPKSGACDRTLFYRCGDKKFGWSDVFHVQVEDTSVPLTPGPQIAVIGDMGTPHGQKTIDSIASRMREASKLESATAGNGSQKVELLLHAGDISYADHFNTKDHNNSWVWVDYMDKLQSVAARVPYMTSVGNHESEFKFAAYLNWLPMPTKASKSTSPFWYSFDYMGVHVLAFSTEHDLTPNSTQHQWIVQDLKQANENRARVPWVVLLGHRPLYCSSLVCWERCHKEAAVYRSYLEDLLYHQRVDVVITGHVHHYERSYPVYRSNATQKDYINPQAPVYIVNGAAGNPELNDPTFQHHVDWRAGYDVTFATGFLLMTPSKSQLAFQYVRSDKNNVVDSFTIIRK</sequence>
<dbReference type="Gene3D" id="3.60.21.10">
    <property type="match status" value="1"/>
</dbReference>
<feature type="domain" description="Calcineurin-like phosphoesterase" evidence="2">
    <location>
        <begin position="64"/>
        <end position="276"/>
    </location>
</feature>
<dbReference type="PANTHER" id="PTHR45867">
    <property type="entry name" value="PURPLE ACID PHOSPHATASE"/>
    <property type="match status" value="1"/>
</dbReference>
<dbReference type="InterPro" id="IPR004843">
    <property type="entry name" value="Calcineurin-like_PHP"/>
</dbReference>
<dbReference type="SUPFAM" id="SSF56300">
    <property type="entry name" value="Metallo-dependent phosphatases"/>
    <property type="match status" value="1"/>
</dbReference>
<proteinExistence type="predicted"/>
<dbReference type="Proteomes" id="UP001519460">
    <property type="component" value="Unassembled WGS sequence"/>
</dbReference>
<evidence type="ECO:0000259" key="2">
    <source>
        <dbReference type="Pfam" id="PF00149"/>
    </source>
</evidence>
<accession>A0ABD0KW65</accession>
<name>A0ABD0KW65_9CAEN</name>
<gene>
    <name evidence="4" type="ORF">BaRGS_00017376</name>
</gene>
<evidence type="ECO:0000259" key="3">
    <source>
        <dbReference type="Pfam" id="PF14008"/>
    </source>
</evidence>
<feature type="non-terminal residue" evidence="4">
    <location>
        <position position="1"/>
    </location>
</feature>
<dbReference type="Pfam" id="PF00149">
    <property type="entry name" value="Metallophos"/>
    <property type="match status" value="1"/>
</dbReference>
<dbReference type="InterPro" id="IPR025733">
    <property type="entry name" value="PAPs_C"/>
</dbReference>
<keyword evidence="1" id="KW-0325">Glycoprotein</keyword>
<reference evidence="4 5" key="1">
    <citation type="journal article" date="2023" name="Sci. Data">
        <title>Genome assembly of the Korean intertidal mud-creeper Batillaria attramentaria.</title>
        <authorList>
            <person name="Patra A.K."/>
            <person name="Ho P.T."/>
            <person name="Jun S."/>
            <person name="Lee S.J."/>
            <person name="Kim Y."/>
            <person name="Won Y.J."/>
        </authorList>
    </citation>
    <scope>NUCLEOTIDE SEQUENCE [LARGE SCALE GENOMIC DNA]</scope>
    <source>
        <strain evidence="4">Wonlab-2016</strain>
    </source>
</reference>
<dbReference type="EMBL" id="JACVVK020000115">
    <property type="protein sequence ID" value="KAK7491398.1"/>
    <property type="molecule type" value="Genomic_DNA"/>
</dbReference>